<dbReference type="Proteomes" id="UP000308600">
    <property type="component" value="Unassembled WGS sequence"/>
</dbReference>
<keyword evidence="2" id="KW-1185">Reference proteome</keyword>
<proteinExistence type="predicted"/>
<organism evidence="1 2">
    <name type="scientific">Pluteus cervinus</name>
    <dbReference type="NCBI Taxonomy" id="181527"/>
    <lineage>
        <taxon>Eukaryota</taxon>
        <taxon>Fungi</taxon>
        <taxon>Dikarya</taxon>
        <taxon>Basidiomycota</taxon>
        <taxon>Agaricomycotina</taxon>
        <taxon>Agaricomycetes</taxon>
        <taxon>Agaricomycetidae</taxon>
        <taxon>Agaricales</taxon>
        <taxon>Pluteineae</taxon>
        <taxon>Pluteaceae</taxon>
        <taxon>Pluteus</taxon>
    </lineage>
</organism>
<dbReference type="EMBL" id="ML208597">
    <property type="protein sequence ID" value="TFK62225.1"/>
    <property type="molecule type" value="Genomic_DNA"/>
</dbReference>
<evidence type="ECO:0000313" key="2">
    <source>
        <dbReference type="Proteomes" id="UP000308600"/>
    </source>
</evidence>
<evidence type="ECO:0000313" key="1">
    <source>
        <dbReference type="EMBL" id="TFK62225.1"/>
    </source>
</evidence>
<name>A0ACD3A9Y5_9AGAR</name>
<accession>A0ACD3A9Y5</accession>
<protein>
    <submittedName>
        <fullName evidence="1">Uncharacterized protein</fullName>
    </submittedName>
</protein>
<reference evidence="1 2" key="1">
    <citation type="journal article" date="2019" name="Nat. Ecol. Evol.">
        <title>Megaphylogeny resolves global patterns of mushroom evolution.</title>
        <authorList>
            <person name="Varga T."/>
            <person name="Krizsan K."/>
            <person name="Foldi C."/>
            <person name="Dima B."/>
            <person name="Sanchez-Garcia M."/>
            <person name="Sanchez-Ramirez S."/>
            <person name="Szollosi G.J."/>
            <person name="Szarkandi J.G."/>
            <person name="Papp V."/>
            <person name="Albert L."/>
            <person name="Andreopoulos W."/>
            <person name="Angelini C."/>
            <person name="Antonin V."/>
            <person name="Barry K.W."/>
            <person name="Bougher N.L."/>
            <person name="Buchanan P."/>
            <person name="Buyck B."/>
            <person name="Bense V."/>
            <person name="Catcheside P."/>
            <person name="Chovatia M."/>
            <person name="Cooper J."/>
            <person name="Damon W."/>
            <person name="Desjardin D."/>
            <person name="Finy P."/>
            <person name="Geml J."/>
            <person name="Haridas S."/>
            <person name="Hughes K."/>
            <person name="Justo A."/>
            <person name="Karasinski D."/>
            <person name="Kautmanova I."/>
            <person name="Kiss B."/>
            <person name="Kocsube S."/>
            <person name="Kotiranta H."/>
            <person name="LaButti K.M."/>
            <person name="Lechner B.E."/>
            <person name="Liimatainen K."/>
            <person name="Lipzen A."/>
            <person name="Lukacs Z."/>
            <person name="Mihaltcheva S."/>
            <person name="Morgado L.N."/>
            <person name="Niskanen T."/>
            <person name="Noordeloos M.E."/>
            <person name="Ohm R.A."/>
            <person name="Ortiz-Santana B."/>
            <person name="Ovrebo C."/>
            <person name="Racz N."/>
            <person name="Riley R."/>
            <person name="Savchenko A."/>
            <person name="Shiryaev A."/>
            <person name="Soop K."/>
            <person name="Spirin V."/>
            <person name="Szebenyi C."/>
            <person name="Tomsovsky M."/>
            <person name="Tulloss R.E."/>
            <person name="Uehling J."/>
            <person name="Grigoriev I.V."/>
            <person name="Vagvolgyi C."/>
            <person name="Papp T."/>
            <person name="Martin F.M."/>
            <person name="Miettinen O."/>
            <person name="Hibbett D.S."/>
            <person name="Nagy L.G."/>
        </authorList>
    </citation>
    <scope>NUCLEOTIDE SEQUENCE [LARGE SCALE GENOMIC DNA]</scope>
    <source>
        <strain evidence="1 2">NL-1719</strain>
    </source>
</reference>
<gene>
    <name evidence="1" type="ORF">BDN72DRAFT_932845</name>
</gene>
<sequence>MTGGRSCDELSNPTNDLFDTTPSPYVDQRQMNAHATLQNEEKDIEHPTRFPGRFLPPPHPICCLIPSSTLLSLMSRVDTAKPPVTIRSPRPQLHESNHKKTWNLKLACLRLSASQKETLNKRLWVNTGSARETEEKRLTNITQTDHFGQVRPNGLNTIRGQERTPVDAERRGKESVRRGGNTSADTLCHPERGGLVEGGPNFDETFGVRNEFALYVVEYAGIRKEGEVQISGCETHFRRHSDTRREPDEIVSVKFKVT</sequence>